<dbReference type="GO" id="GO:0006351">
    <property type="term" value="P:DNA-templated transcription"/>
    <property type="evidence" value="ECO:0007669"/>
    <property type="project" value="InterPro"/>
</dbReference>
<dbReference type="PROSITE" id="PS00028">
    <property type="entry name" value="ZINC_FINGER_C2H2_1"/>
    <property type="match status" value="1"/>
</dbReference>
<proteinExistence type="predicted"/>
<dbReference type="EMBL" id="WVTB01000052">
    <property type="protein sequence ID" value="KAF3804011.1"/>
    <property type="molecule type" value="Genomic_DNA"/>
</dbReference>
<evidence type="ECO:0000259" key="9">
    <source>
        <dbReference type="PROSITE" id="PS50157"/>
    </source>
</evidence>
<name>A0A8H4CHL3_COLGL</name>
<dbReference type="AlphaFoldDB" id="A0A8H4CHL3"/>
<dbReference type="GeneID" id="69015656"/>
<sequence>MDFRCDYCGSSFGRQEHLTRHKRSHTREKPFNCTKCGKSFSRLFVLPNLLIELTSDTSKGTSSHATPLLITKMKNNRVGMEHRRELAVSVHRAELGAQGRNRGRPNGLPDAPEDVDEDTEHHDRTIPVSVNDDVDTSEGPDDCGMNVQPALGNRENGTSIMLPTGNASPNERVAVQSHDIGWEAMTTNDGVQYNTHDGNVSYDAELLGNFANSDFFADQSVGVSGINWLSPEYYTSFDWAQPTAADGTSIPSYDRLQTLSLAGNQTVQGPWFNLVAEPLNQIQEPPAASSHDIHGPGQTFGTRHDGSSNGSVMSTSTTGTYYVDGAPTRAPFKGGPVQIYSEEGVECPGLPNVVQADDYSQGSNGLTPLLLSTKAYESLIHKFKDEGCFKGLALNPTQLPSLSHTRVYFRLYFHRFHPAYPFLRKSTSIYDSKSKWLVLLAVCAIGSIYAPGVNNHSQKETLFLLLEKAVLHHISEHTGSRLPTCWGSFCEARPDDNWTLGVVQATILYLVCKSQNPKTDSNRLDVAARQFLLECCRELGLLNIAATKSTNIESATKEDVLKAWIQKQSSIRTGMMVWILDSILALEFKQEPLLRLGDVKGVLPCPEPLWEKPGLEEISRDNSKTVRIHDALSMLYTGKKLPPNIGDFGTVVLTYAVCQRTKDAIYQHQSKLSSWTPTADVAKHSEEELVEETWPPSLPILSRWRNSACDCLDLLHWNANAIIAKAGGWEHPALLHLHLSRLILLTPINHMRTLAVAASLGTSGRSVDKSKVEIARTSIAKWAINDQYKARLSIIHAGALLWHIRRYSITNVLEPFAIFASTLVIWSYSTMMLFLNQHNAALTQMPGTSRREHSRDGFMGSQASPNDTSAAEDESEEPEPKFLHLDRPCDDEMVQTYVKLGHRMSGHVAKVGDICREGAPKMILREGIRMLTGKCGQESELPGENSGERGSLQQQGIWGVEQPFADLLASLVQSNSD</sequence>
<keyword evidence="3" id="KW-0677">Repeat</keyword>
<dbReference type="SMART" id="SM00355">
    <property type="entry name" value="ZnF_C2H2"/>
    <property type="match status" value="1"/>
</dbReference>
<dbReference type="GO" id="GO:0008270">
    <property type="term" value="F:zinc ion binding"/>
    <property type="evidence" value="ECO:0007669"/>
    <property type="project" value="UniProtKB-KW"/>
</dbReference>
<evidence type="ECO:0000256" key="5">
    <source>
        <dbReference type="ARBA" id="ARBA00022833"/>
    </source>
</evidence>
<accession>A0A8H4CHL3</accession>
<evidence type="ECO:0000256" key="2">
    <source>
        <dbReference type="ARBA" id="ARBA00022723"/>
    </source>
</evidence>
<dbReference type="Proteomes" id="UP000613401">
    <property type="component" value="Unassembled WGS sequence"/>
</dbReference>
<dbReference type="FunFam" id="3.30.160.60:FF:000100">
    <property type="entry name" value="Zinc finger 45-like"/>
    <property type="match status" value="1"/>
</dbReference>
<dbReference type="RefSeq" id="XP_045263170.1">
    <property type="nucleotide sequence ID" value="XM_045408480.1"/>
</dbReference>
<dbReference type="Pfam" id="PF04082">
    <property type="entry name" value="Fungal_trans"/>
    <property type="match status" value="1"/>
</dbReference>
<evidence type="ECO:0000256" key="3">
    <source>
        <dbReference type="ARBA" id="ARBA00022737"/>
    </source>
</evidence>
<keyword evidence="2" id="KW-0479">Metal-binding</keyword>
<evidence type="ECO:0000313" key="11">
    <source>
        <dbReference type="Proteomes" id="UP000613401"/>
    </source>
</evidence>
<organism evidence="10 11">
    <name type="scientific">Colletotrichum gloeosporioides</name>
    <name type="common">Anthracnose fungus</name>
    <name type="synonym">Glomerella cingulata</name>
    <dbReference type="NCBI Taxonomy" id="474922"/>
    <lineage>
        <taxon>Eukaryota</taxon>
        <taxon>Fungi</taxon>
        <taxon>Dikarya</taxon>
        <taxon>Ascomycota</taxon>
        <taxon>Pezizomycotina</taxon>
        <taxon>Sordariomycetes</taxon>
        <taxon>Hypocreomycetidae</taxon>
        <taxon>Glomerellales</taxon>
        <taxon>Glomerellaceae</taxon>
        <taxon>Colletotrichum</taxon>
        <taxon>Colletotrichum gloeosporioides species complex</taxon>
    </lineage>
</organism>
<feature type="region of interest" description="Disordered" evidence="8">
    <location>
        <begin position="95"/>
        <end position="146"/>
    </location>
</feature>
<dbReference type="Pfam" id="PF00096">
    <property type="entry name" value="zf-C2H2"/>
    <property type="match status" value="1"/>
</dbReference>
<comment type="caution">
    <text evidence="10">The sequence shown here is derived from an EMBL/GenBank/DDBJ whole genome shotgun (WGS) entry which is preliminary data.</text>
</comment>
<evidence type="ECO:0000256" key="1">
    <source>
        <dbReference type="ARBA" id="ARBA00004123"/>
    </source>
</evidence>
<dbReference type="GO" id="GO:0000785">
    <property type="term" value="C:chromatin"/>
    <property type="evidence" value="ECO:0007669"/>
    <property type="project" value="TreeGrafter"/>
</dbReference>
<dbReference type="GO" id="GO:0005634">
    <property type="term" value="C:nucleus"/>
    <property type="evidence" value="ECO:0007669"/>
    <property type="project" value="UniProtKB-SubCell"/>
</dbReference>
<dbReference type="PANTHER" id="PTHR40626:SF11">
    <property type="entry name" value="ZINC FINGER PROTEIN YPR022C"/>
    <property type="match status" value="1"/>
</dbReference>
<gene>
    <name evidence="10" type="ORF">GCG54_00008515</name>
</gene>
<keyword evidence="11" id="KW-1185">Reference proteome</keyword>
<protein>
    <recommendedName>
        <fullName evidence="9">C2H2-type domain-containing protein</fullName>
    </recommendedName>
</protein>
<evidence type="ECO:0000256" key="8">
    <source>
        <dbReference type="SAM" id="MobiDB-lite"/>
    </source>
</evidence>
<dbReference type="CDD" id="cd12148">
    <property type="entry name" value="fungal_TF_MHR"/>
    <property type="match status" value="1"/>
</dbReference>
<evidence type="ECO:0000256" key="4">
    <source>
        <dbReference type="ARBA" id="ARBA00022771"/>
    </source>
</evidence>
<dbReference type="InterPro" id="IPR036236">
    <property type="entry name" value="Znf_C2H2_sf"/>
</dbReference>
<reference evidence="10" key="2">
    <citation type="submission" date="2020-03" db="EMBL/GenBank/DDBJ databases">
        <authorList>
            <person name="Fu F.-F."/>
            <person name="Chen J."/>
        </authorList>
    </citation>
    <scope>NUCLEOTIDE SEQUENCE</scope>
    <source>
        <strain evidence="10">Lc1</strain>
    </source>
</reference>
<evidence type="ECO:0000256" key="7">
    <source>
        <dbReference type="PROSITE-ProRule" id="PRU00042"/>
    </source>
</evidence>
<reference evidence="10" key="1">
    <citation type="journal article" date="2020" name="Phytopathology">
        <title>Genome sequence and comparative analysis of Colletotrichum gloeosporioides isolated from Liriodendron leaves.</title>
        <authorList>
            <person name="Fu F.F."/>
            <person name="Hao Z."/>
            <person name="Wang P."/>
            <person name="Lu Y."/>
            <person name="Xue L.J."/>
            <person name="Wei G."/>
            <person name="Tian Y."/>
            <person name="Baishi H."/>
            <person name="Xu H."/>
            <person name="Shi J."/>
            <person name="Cheng T."/>
            <person name="Wang G."/>
            <person name="Yi Y."/>
            <person name="Chen J."/>
        </authorList>
    </citation>
    <scope>NUCLEOTIDE SEQUENCE</scope>
    <source>
        <strain evidence="10">Lc1</strain>
    </source>
</reference>
<dbReference type="PROSITE" id="PS50157">
    <property type="entry name" value="ZINC_FINGER_C2H2_2"/>
    <property type="match status" value="1"/>
</dbReference>
<dbReference type="InterPro" id="IPR051059">
    <property type="entry name" value="VerF-like"/>
</dbReference>
<feature type="compositionally biased region" description="Acidic residues" evidence="8">
    <location>
        <begin position="132"/>
        <end position="141"/>
    </location>
</feature>
<feature type="region of interest" description="Disordered" evidence="8">
    <location>
        <begin position="845"/>
        <end position="885"/>
    </location>
</feature>
<dbReference type="GO" id="GO:0000981">
    <property type="term" value="F:DNA-binding transcription factor activity, RNA polymerase II-specific"/>
    <property type="evidence" value="ECO:0007669"/>
    <property type="project" value="InterPro"/>
</dbReference>
<dbReference type="InterPro" id="IPR007219">
    <property type="entry name" value="XnlR_reg_dom"/>
</dbReference>
<dbReference type="PANTHER" id="PTHR40626">
    <property type="entry name" value="MIP31509P"/>
    <property type="match status" value="1"/>
</dbReference>
<dbReference type="Gene3D" id="3.30.160.60">
    <property type="entry name" value="Classic Zinc Finger"/>
    <property type="match status" value="2"/>
</dbReference>
<dbReference type="SUPFAM" id="SSF57667">
    <property type="entry name" value="beta-beta-alpha zinc fingers"/>
    <property type="match status" value="1"/>
</dbReference>
<feature type="region of interest" description="Disordered" evidence="8">
    <location>
        <begin position="285"/>
        <end position="313"/>
    </location>
</feature>
<keyword evidence="4 7" id="KW-0863">Zinc-finger</keyword>
<comment type="subcellular location">
    <subcellularLocation>
        <location evidence="1">Nucleus</location>
    </subcellularLocation>
</comment>
<evidence type="ECO:0000313" key="10">
    <source>
        <dbReference type="EMBL" id="KAF3804011.1"/>
    </source>
</evidence>
<dbReference type="InterPro" id="IPR013087">
    <property type="entry name" value="Znf_C2H2_type"/>
</dbReference>
<dbReference type="GO" id="GO:0000978">
    <property type="term" value="F:RNA polymerase II cis-regulatory region sequence-specific DNA binding"/>
    <property type="evidence" value="ECO:0007669"/>
    <property type="project" value="InterPro"/>
</dbReference>
<feature type="domain" description="C2H2-type" evidence="9">
    <location>
        <begin position="3"/>
        <end position="30"/>
    </location>
</feature>
<evidence type="ECO:0000256" key="6">
    <source>
        <dbReference type="ARBA" id="ARBA00023242"/>
    </source>
</evidence>
<keyword evidence="6" id="KW-0539">Nucleus</keyword>
<keyword evidence="5" id="KW-0862">Zinc</keyword>